<feature type="compositionally biased region" description="Polar residues" evidence="1">
    <location>
        <begin position="152"/>
        <end position="165"/>
    </location>
</feature>
<feature type="region of interest" description="Disordered" evidence="1">
    <location>
        <begin position="410"/>
        <end position="434"/>
    </location>
</feature>
<feature type="compositionally biased region" description="Polar residues" evidence="1">
    <location>
        <begin position="262"/>
        <end position="289"/>
    </location>
</feature>
<evidence type="ECO:0000313" key="2">
    <source>
        <dbReference type="EMBL" id="VDN99344.1"/>
    </source>
</evidence>
<dbReference type="WBParaSite" id="HNAJ_0000348701-mRNA-1">
    <property type="protein sequence ID" value="HNAJ_0000348701-mRNA-1"/>
    <property type="gene ID" value="HNAJ_0000348701"/>
</dbReference>
<reference evidence="2 3" key="2">
    <citation type="submission" date="2018-11" db="EMBL/GenBank/DDBJ databases">
        <authorList>
            <consortium name="Pathogen Informatics"/>
        </authorList>
    </citation>
    <scope>NUCLEOTIDE SEQUENCE [LARGE SCALE GENOMIC DNA]</scope>
</reference>
<dbReference type="Proteomes" id="UP000278807">
    <property type="component" value="Unassembled WGS sequence"/>
</dbReference>
<feature type="region of interest" description="Disordered" evidence="1">
    <location>
        <begin position="251"/>
        <end position="294"/>
    </location>
</feature>
<proteinExistence type="predicted"/>
<feature type="compositionally biased region" description="Polar residues" evidence="1">
    <location>
        <begin position="68"/>
        <end position="90"/>
    </location>
</feature>
<evidence type="ECO:0000313" key="4">
    <source>
        <dbReference type="WBParaSite" id="HNAJ_0000348701-mRNA-1"/>
    </source>
</evidence>
<feature type="compositionally biased region" description="Pro residues" evidence="1">
    <location>
        <begin position="100"/>
        <end position="113"/>
    </location>
</feature>
<dbReference type="AlphaFoldDB" id="A0A0R3T8U8"/>
<feature type="region of interest" description="Disordered" evidence="1">
    <location>
        <begin position="479"/>
        <end position="501"/>
    </location>
</feature>
<evidence type="ECO:0000256" key="1">
    <source>
        <dbReference type="SAM" id="MobiDB-lite"/>
    </source>
</evidence>
<accession>A0A0R3T8U8</accession>
<protein>
    <submittedName>
        <fullName evidence="4">SH2 domain-containing protein</fullName>
    </submittedName>
</protein>
<evidence type="ECO:0000313" key="3">
    <source>
        <dbReference type="Proteomes" id="UP000278807"/>
    </source>
</evidence>
<reference evidence="4" key="1">
    <citation type="submission" date="2017-02" db="UniProtKB">
        <authorList>
            <consortium name="WormBaseParasite"/>
        </authorList>
    </citation>
    <scope>IDENTIFICATION</scope>
</reference>
<organism evidence="4">
    <name type="scientific">Rodentolepis nana</name>
    <name type="common">Dwarf tapeworm</name>
    <name type="synonym">Hymenolepis nana</name>
    <dbReference type="NCBI Taxonomy" id="102285"/>
    <lineage>
        <taxon>Eukaryota</taxon>
        <taxon>Metazoa</taxon>
        <taxon>Spiralia</taxon>
        <taxon>Lophotrochozoa</taxon>
        <taxon>Platyhelminthes</taxon>
        <taxon>Cestoda</taxon>
        <taxon>Eucestoda</taxon>
        <taxon>Cyclophyllidea</taxon>
        <taxon>Hymenolepididae</taxon>
        <taxon>Rodentolepis</taxon>
    </lineage>
</organism>
<keyword evidence="3" id="KW-1185">Reference proteome</keyword>
<feature type="compositionally biased region" description="Basic and acidic residues" evidence="1">
    <location>
        <begin position="187"/>
        <end position="199"/>
    </location>
</feature>
<dbReference type="EMBL" id="UZAE01002054">
    <property type="protein sequence ID" value="VDN99344.1"/>
    <property type="molecule type" value="Genomic_DNA"/>
</dbReference>
<feature type="compositionally biased region" description="Basic and acidic residues" evidence="1">
    <location>
        <begin position="414"/>
        <end position="427"/>
    </location>
</feature>
<sequence>MLRRTGGERGSTKKVSIVENQMDVDLRRIQEDILTQIRNRSAFPLRRVKRNDQRQDSTLDVYPRQRHTSGPTSNNHHFLTRTNSIFNESYSPSDSNSFPLPSPPLPSPPPPDTLPVVEPANPMLGSEETTHSNSNFKSFVRFHKSIIEKNNQESGMRSQSTYKLSTSHRSHTPARGLTSRPQSLIKIHCDNEENSDSLHRPPSPPLRYSPNEDNFKPTFARPSSMLVHKGEPGQDSSPSGSDVDVAIRKAENRKKQLEIKPSTAQNTRRLSGTTGKSINIQDTQSPLTYSKSKSSQKQQPVVKYCISSNVELEDFKEREEEEKGKKELLHIPLIRDPPKIFVTRGVTPFRRMSRLSPSSSSASSSPVLGCIEATSSIDEENHTSHRGKWVFPTRRSIYAEESQQVQYELRSSLSRKEVSGKSEEEKKPPHHYTGPWMFKGLSPRLLPPLERSRERRSICSTSSRSLFCPLTVQSENSRSTTKVDRMVSPIPSPPIPAQSTTSIYGTLSRYPRSRHQSGVFLPKQGDLDISIGNGIPNSGYATWRAPRGHISLTAEYTGEADDRRTSANLGASRISLWNQKVTTVEHPEPHRFGSLGRNKDRLIRKYLQRHSSIQGSKVFLPETIGSSAYSHCNNL</sequence>
<feature type="region of interest" description="Disordered" evidence="1">
    <location>
        <begin position="148"/>
        <end position="219"/>
    </location>
</feature>
<dbReference type="OrthoDB" id="6267514at2759"/>
<gene>
    <name evidence="2" type="ORF">HNAJ_LOCUS3485</name>
</gene>
<name>A0A0R3T8U8_RODNA</name>
<feature type="region of interest" description="Disordered" evidence="1">
    <location>
        <begin position="49"/>
        <end position="134"/>
    </location>
</feature>